<evidence type="ECO:0000256" key="1">
    <source>
        <dbReference type="SAM" id="MobiDB-lite"/>
    </source>
</evidence>
<organism evidence="2 3">
    <name type="scientific">Corallococcus carmarthensis</name>
    <dbReference type="NCBI Taxonomy" id="2316728"/>
    <lineage>
        <taxon>Bacteria</taxon>
        <taxon>Pseudomonadati</taxon>
        <taxon>Myxococcota</taxon>
        <taxon>Myxococcia</taxon>
        <taxon>Myxococcales</taxon>
        <taxon>Cystobacterineae</taxon>
        <taxon>Myxococcaceae</taxon>
        <taxon>Corallococcus</taxon>
    </lineage>
</organism>
<feature type="compositionally biased region" description="Low complexity" evidence="1">
    <location>
        <begin position="19"/>
        <end position="34"/>
    </location>
</feature>
<accession>A0A3A8KGY7</accession>
<dbReference type="EMBL" id="RAWE01000039">
    <property type="protein sequence ID" value="RKH03585.1"/>
    <property type="molecule type" value="Genomic_DNA"/>
</dbReference>
<keyword evidence="3" id="KW-1185">Reference proteome</keyword>
<evidence type="ECO:0000313" key="2">
    <source>
        <dbReference type="EMBL" id="RKH03585.1"/>
    </source>
</evidence>
<comment type="caution">
    <text evidence="2">The sequence shown here is derived from an EMBL/GenBank/DDBJ whole genome shotgun (WGS) entry which is preliminary data.</text>
</comment>
<dbReference type="AlphaFoldDB" id="A0A3A8KGY7"/>
<protein>
    <submittedName>
        <fullName evidence="2">Uncharacterized protein</fullName>
    </submittedName>
</protein>
<gene>
    <name evidence="2" type="ORF">D7X32_13790</name>
</gene>
<proteinExistence type="predicted"/>
<dbReference type="Proteomes" id="UP000268313">
    <property type="component" value="Unassembled WGS sequence"/>
</dbReference>
<reference evidence="3" key="1">
    <citation type="submission" date="2018-09" db="EMBL/GenBank/DDBJ databases">
        <authorList>
            <person name="Livingstone P.G."/>
            <person name="Whitworth D.E."/>
        </authorList>
    </citation>
    <scope>NUCLEOTIDE SEQUENCE [LARGE SCALE GENOMIC DNA]</scope>
    <source>
        <strain evidence="3">CA043D</strain>
    </source>
</reference>
<name>A0A3A8KGY7_9BACT</name>
<sequence length="60" mass="6296">MNDRKTRRVLPAVEVIRRPGSTPGSPVTPSSAAPTPSPTPRPTPRPTPVAMNAVEKPAVT</sequence>
<evidence type="ECO:0000313" key="3">
    <source>
        <dbReference type="Proteomes" id="UP000268313"/>
    </source>
</evidence>
<feature type="region of interest" description="Disordered" evidence="1">
    <location>
        <begin position="1"/>
        <end position="60"/>
    </location>
</feature>
<feature type="non-terminal residue" evidence="2">
    <location>
        <position position="60"/>
    </location>
</feature>
<feature type="compositionally biased region" description="Pro residues" evidence="1">
    <location>
        <begin position="35"/>
        <end position="47"/>
    </location>
</feature>